<dbReference type="InterPro" id="IPR037066">
    <property type="entry name" value="Plug_dom_sf"/>
</dbReference>
<evidence type="ECO:0000256" key="9">
    <source>
        <dbReference type="ARBA" id="ARBA00023077"/>
    </source>
</evidence>
<organism evidence="17 18">
    <name type="scientific">Caulobacter radicis</name>
    <dbReference type="NCBI Taxonomy" id="2172650"/>
    <lineage>
        <taxon>Bacteria</taxon>
        <taxon>Pseudomonadati</taxon>
        <taxon>Pseudomonadota</taxon>
        <taxon>Alphaproteobacteria</taxon>
        <taxon>Caulobacterales</taxon>
        <taxon>Caulobacteraceae</taxon>
        <taxon>Caulobacter</taxon>
    </lineage>
</organism>
<evidence type="ECO:0000256" key="10">
    <source>
        <dbReference type="ARBA" id="ARBA00023136"/>
    </source>
</evidence>
<keyword evidence="9 13" id="KW-0798">TonB box</keyword>
<name>A0A2T9JB04_9CAUL</name>
<evidence type="ECO:0000313" key="17">
    <source>
        <dbReference type="EMBL" id="PVM79407.1"/>
    </source>
</evidence>
<evidence type="ECO:0000256" key="1">
    <source>
        <dbReference type="ARBA" id="ARBA00004571"/>
    </source>
</evidence>
<evidence type="ECO:0000256" key="5">
    <source>
        <dbReference type="ARBA" id="ARBA00022692"/>
    </source>
</evidence>
<feature type="domain" description="TonB-dependent receptor-like beta-barrel" evidence="15">
    <location>
        <begin position="317"/>
        <end position="906"/>
    </location>
</feature>
<keyword evidence="10 12" id="KW-0472">Membrane</keyword>
<evidence type="ECO:0000256" key="11">
    <source>
        <dbReference type="ARBA" id="ARBA00023237"/>
    </source>
</evidence>
<keyword evidence="3 12" id="KW-1134">Transmembrane beta strand</keyword>
<dbReference type="Pfam" id="PF00593">
    <property type="entry name" value="TonB_dep_Rec_b-barrel"/>
    <property type="match status" value="1"/>
</dbReference>
<keyword evidence="7" id="KW-0408">Iron</keyword>
<reference evidence="17 18" key="1">
    <citation type="submission" date="2018-04" db="EMBL/GenBank/DDBJ databases">
        <title>The genome sequence of Caulobacter sp. 736.</title>
        <authorList>
            <person name="Gao J."/>
            <person name="Sun J."/>
        </authorList>
    </citation>
    <scope>NUCLEOTIDE SEQUENCE [LARGE SCALE GENOMIC DNA]</scope>
    <source>
        <strain evidence="17 18">736</strain>
    </source>
</reference>
<dbReference type="EMBL" id="QDKP01000043">
    <property type="protein sequence ID" value="PVM79407.1"/>
    <property type="molecule type" value="Genomic_DNA"/>
</dbReference>
<keyword evidence="18" id="KW-1185">Reference proteome</keyword>
<accession>A0A2T9JIL9</accession>
<dbReference type="PROSITE" id="PS52016">
    <property type="entry name" value="TONB_DEPENDENT_REC_3"/>
    <property type="match status" value="1"/>
</dbReference>
<keyword evidence="5 12" id="KW-0812">Transmembrane</keyword>
<evidence type="ECO:0000256" key="8">
    <source>
        <dbReference type="ARBA" id="ARBA00023065"/>
    </source>
</evidence>
<dbReference type="InterPro" id="IPR036942">
    <property type="entry name" value="Beta-barrel_TonB_sf"/>
</dbReference>
<keyword evidence="4" id="KW-0410">Iron transport</keyword>
<comment type="caution">
    <text evidence="17">The sequence shown here is derived from an EMBL/GenBank/DDBJ whole genome shotgun (WGS) entry which is preliminary data.</text>
</comment>
<sequence length="950" mass="103754">MPAGKTRRKGVLGRKPVSLKKAFCTSVSAAVLFTATGALAQAAAPPKPADQDTVQVEEVVVTGVTAGTRKKDATFSINTLTTEEIQRLAPISTADLLANIPGLYTEGSSAGEASNNVTVRGLPVTGGFRYAPQLIDGLPVYEEPEVQFMNNDVFIRTDLMTDRVEVVKGGPGGILYSNGLGATVNYVTKTGGQAFEGGYRLEVADYGFVRNEAFVSGPINKNLTFALGGFYRVADGIRDNGYTGDHGGQIRGNIVYTSDDGATQIQAHALFLNDHTAFYQNLPISVPRLSGPGTADNPTKIDQDTIEPLGINFAHGTVASPFNRHFTQMGEYGSRDIDLADGIHPKFNVFTLKFSREMGDGWTFKAGLRYTSGTNDFNTMFTGNDTAFARDFLNVRLQNDVISPAHGAALSCNLNNAKLRGFFNVPTSNPCGAFAGISREDFIANYAKVARVQGYYLDNGQAVAPDAYLNFLLPFIANIKADSASMDLQAQKTFNLWGEHKLTAGVYASDYSYDANFQASLLVSTMGEPSRLVDLRGLDANGAIVGPSLTSGGAILPGFFGFVTDSSSRGYAGYLQDHWETLDSRLKLDLGVRWQTQKTDLVRRDRNLIFDATPASVVVGSNQDTTADNELSVPGAPRYLNKRFSAVGWSVGANYSISDPIAVYGLVSRSFRLPSLEDLNEFRVDTTQQVGGETIKRNQIERIWQLETGVRYYKPKFDASAAVYYNDFTPRDFVNVYRDFQSPQCAVTGAVPQINTCPEVGEVYQRGVQNIGAEVELAWRPVDGLELKGTVTVQDPKITDANYKITREVRNAANVLTGYEYVEIGEDGRRPRRLPTVMVNFTPSFDFRPLTGVPVSVFGQFYYYSSRFSESTDFNVTQYPAYYIINAGAAWAVTPNLMAQVNVANLTNQLSFTEGDPIFSDLLSPDGARNRGVARPLFGRTYRASLTYRF</sequence>
<dbReference type="InterPro" id="IPR000531">
    <property type="entry name" value="Beta-barrel_TonB"/>
</dbReference>
<dbReference type="Pfam" id="PF07715">
    <property type="entry name" value="Plug"/>
    <property type="match status" value="1"/>
</dbReference>
<keyword evidence="2 12" id="KW-0813">Transport</keyword>
<dbReference type="PANTHER" id="PTHR32552">
    <property type="entry name" value="FERRICHROME IRON RECEPTOR-RELATED"/>
    <property type="match status" value="1"/>
</dbReference>
<evidence type="ECO:0000256" key="12">
    <source>
        <dbReference type="PROSITE-ProRule" id="PRU01360"/>
    </source>
</evidence>
<feature type="domain" description="TonB-dependent receptor plug" evidence="16">
    <location>
        <begin position="70"/>
        <end position="179"/>
    </location>
</feature>
<dbReference type="SUPFAM" id="SSF56935">
    <property type="entry name" value="Porins"/>
    <property type="match status" value="1"/>
</dbReference>
<dbReference type="GO" id="GO:0015344">
    <property type="term" value="F:siderophore uptake transmembrane transporter activity"/>
    <property type="evidence" value="ECO:0007669"/>
    <property type="project" value="TreeGrafter"/>
</dbReference>
<dbReference type="Proteomes" id="UP000244913">
    <property type="component" value="Unassembled WGS sequence"/>
</dbReference>
<keyword evidence="6 14" id="KW-0732">Signal</keyword>
<dbReference type="InterPro" id="IPR039426">
    <property type="entry name" value="TonB-dep_rcpt-like"/>
</dbReference>
<evidence type="ECO:0000256" key="7">
    <source>
        <dbReference type="ARBA" id="ARBA00023004"/>
    </source>
</evidence>
<evidence type="ECO:0000256" key="3">
    <source>
        <dbReference type="ARBA" id="ARBA00022452"/>
    </source>
</evidence>
<gene>
    <name evidence="17" type="ORF">DDF65_15005</name>
</gene>
<comment type="similarity">
    <text evidence="12 13">Belongs to the TonB-dependent receptor family.</text>
</comment>
<evidence type="ECO:0000256" key="2">
    <source>
        <dbReference type="ARBA" id="ARBA00022448"/>
    </source>
</evidence>
<comment type="subcellular location">
    <subcellularLocation>
        <location evidence="1 12">Cell outer membrane</location>
        <topology evidence="1 12">Multi-pass membrane protein</topology>
    </subcellularLocation>
</comment>
<accession>A0A2T9JB04</accession>
<dbReference type="GO" id="GO:0009279">
    <property type="term" value="C:cell outer membrane"/>
    <property type="evidence" value="ECO:0007669"/>
    <property type="project" value="UniProtKB-SubCell"/>
</dbReference>
<evidence type="ECO:0000256" key="4">
    <source>
        <dbReference type="ARBA" id="ARBA00022496"/>
    </source>
</evidence>
<feature type="chain" id="PRO_5043160926" description="TonB-dependent receptor" evidence="14">
    <location>
        <begin position="41"/>
        <end position="950"/>
    </location>
</feature>
<dbReference type="Gene3D" id="2.40.170.20">
    <property type="entry name" value="TonB-dependent receptor, beta-barrel domain"/>
    <property type="match status" value="1"/>
</dbReference>
<proteinExistence type="inferred from homology"/>
<dbReference type="InterPro" id="IPR012910">
    <property type="entry name" value="Plug_dom"/>
</dbReference>
<evidence type="ECO:0000256" key="13">
    <source>
        <dbReference type="RuleBase" id="RU003357"/>
    </source>
</evidence>
<protein>
    <recommendedName>
        <fullName evidence="19">TonB-dependent receptor</fullName>
    </recommendedName>
</protein>
<feature type="signal peptide" evidence="14">
    <location>
        <begin position="1"/>
        <end position="40"/>
    </location>
</feature>
<dbReference type="PANTHER" id="PTHR32552:SF89">
    <property type="entry name" value="CATECHOLATE SIDEROPHORE RECEPTOR FIU"/>
    <property type="match status" value="1"/>
</dbReference>
<evidence type="ECO:0000313" key="18">
    <source>
        <dbReference type="Proteomes" id="UP000244913"/>
    </source>
</evidence>
<evidence type="ECO:0000259" key="16">
    <source>
        <dbReference type="Pfam" id="PF07715"/>
    </source>
</evidence>
<evidence type="ECO:0008006" key="19">
    <source>
        <dbReference type="Google" id="ProtNLM"/>
    </source>
</evidence>
<evidence type="ECO:0000259" key="15">
    <source>
        <dbReference type="Pfam" id="PF00593"/>
    </source>
</evidence>
<evidence type="ECO:0000256" key="14">
    <source>
        <dbReference type="SAM" id="SignalP"/>
    </source>
</evidence>
<evidence type="ECO:0000256" key="6">
    <source>
        <dbReference type="ARBA" id="ARBA00022729"/>
    </source>
</evidence>
<keyword evidence="8" id="KW-0406">Ion transport</keyword>
<dbReference type="AlphaFoldDB" id="A0A2T9JB04"/>
<dbReference type="Gene3D" id="2.170.130.10">
    <property type="entry name" value="TonB-dependent receptor, plug domain"/>
    <property type="match status" value="1"/>
</dbReference>
<keyword evidence="11 12" id="KW-0998">Cell outer membrane</keyword>